<dbReference type="EMBL" id="BKCJ010001064">
    <property type="protein sequence ID" value="GEU38548.1"/>
    <property type="molecule type" value="Genomic_DNA"/>
</dbReference>
<dbReference type="AlphaFoldDB" id="A0A6L2JN94"/>
<gene>
    <name evidence="1" type="ORF">Tci_010526</name>
</gene>
<protein>
    <submittedName>
        <fullName evidence="1">Uncharacterized protein</fullName>
    </submittedName>
</protein>
<name>A0A6L2JN94_TANCI</name>
<comment type="caution">
    <text evidence="1">The sequence shown here is derived from an EMBL/GenBank/DDBJ whole genome shotgun (WGS) entry which is preliminary data.</text>
</comment>
<proteinExistence type="predicted"/>
<reference evidence="1" key="1">
    <citation type="journal article" date="2019" name="Sci. Rep.">
        <title>Draft genome of Tanacetum cinerariifolium, the natural source of mosquito coil.</title>
        <authorList>
            <person name="Yamashiro T."/>
            <person name="Shiraishi A."/>
            <person name="Satake H."/>
            <person name="Nakayama K."/>
        </authorList>
    </citation>
    <scope>NUCLEOTIDE SEQUENCE</scope>
</reference>
<evidence type="ECO:0000313" key="1">
    <source>
        <dbReference type="EMBL" id="GEU38548.1"/>
    </source>
</evidence>
<organism evidence="1">
    <name type="scientific">Tanacetum cinerariifolium</name>
    <name type="common">Dalmatian daisy</name>
    <name type="synonym">Chrysanthemum cinerariifolium</name>
    <dbReference type="NCBI Taxonomy" id="118510"/>
    <lineage>
        <taxon>Eukaryota</taxon>
        <taxon>Viridiplantae</taxon>
        <taxon>Streptophyta</taxon>
        <taxon>Embryophyta</taxon>
        <taxon>Tracheophyta</taxon>
        <taxon>Spermatophyta</taxon>
        <taxon>Magnoliopsida</taxon>
        <taxon>eudicotyledons</taxon>
        <taxon>Gunneridae</taxon>
        <taxon>Pentapetalae</taxon>
        <taxon>asterids</taxon>
        <taxon>campanulids</taxon>
        <taxon>Asterales</taxon>
        <taxon>Asteraceae</taxon>
        <taxon>Asteroideae</taxon>
        <taxon>Anthemideae</taxon>
        <taxon>Anthemidinae</taxon>
        <taxon>Tanacetum</taxon>
    </lineage>
</organism>
<sequence>MRILTNVLCQVGFTTLIAKFLILDILIDRDSPIIVGRGFLRTIGGIVNTPERLFSTFDGFCHQTFRAARSDVMKNAKSDSDDEKEYQIKRNKFGASIYGPKHAPYLNYKDPAKRLLAIQTEHTMMRLDHHDPNALDNMKLRKMYCFHNFTMSSCYEKDVTEMQSLGCDREIDDMLRIRLCEAGSDEEIFTSVAWIRAFNMNEPIYVDLCHEFYSTYEFDEVCADDELQTKKIIKFRLGGRSHSLTLLEFSQRLGLYQAVKLEVGGFNVYFEGGLHSDEHFNAQEYWLSISREKNLGLSRSHTSTIKSLILRVIHKMITYGLCQRTIGYDKIQKNDLWLLSMFDTKHKNGYVNVAWLIARVLIEDVVRSLSALIYCRDLDTTTLRDLIDSESKLIPKDP</sequence>
<accession>A0A6L2JN94</accession>